<name>A0A3G4ZMY5_9VIRU</name>
<feature type="domain" description="Major capsid protein N-terminal" evidence="5">
    <location>
        <begin position="227"/>
        <end position="384"/>
    </location>
</feature>
<dbReference type="SUPFAM" id="SSF49749">
    <property type="entry name" value="Group II dsDNA viruses VP"/>
    <property type="match status" value="2"/>
</dbReference>
<evidence type="ECO:0000259" key="4">
    <source>
        <dbReference type="Pfam" id="PF04451"/>
    </source>
</evidence>
<keyword evidence="3" id="KW-0946">Virion</keyword>
<dbReference type="Gene3D" id="2.70.9.20">
    <property type="entry name" value="Major capsid protein Vp54"/>
    <property type="match status" value="1"/>
</dbReference>
<protein>
    <submittedName>
        <fullName evidence="6">NCLDV major capsid protein</fullName>
    </submittedName>
</protein>
<dbReference type="EMBL" id="MK071981">
    <property type="protein sequence ID" value="AYV75774.1"/>
    <property type="molecule type" value="Genomic_DNA"/>
</dbReference>
<dbReference type="Pfam" id="PF04451">
    <property type="entry name" value="Capsid_NCLDV"/>
    <property type="match status" value="1"/>
</dbReference>
<evidence type="ECO:0000256" key="1">
    <source>
        <dbReference type="ARBA" id="ARBA00004328"/>
    </source>
</evidence>
<evidence type="ECO:0000313" key="6">
    <source>
        <dbReference type="EMBL" id="AYV75774.1"/>
    </source>
</evidence>
<feature type="domain" description="Major capsid protein N-terminal" evidence="5">
    <location>
        <begin position="25"/>
        <end position="92"/>
    </location>
</feature>
<dbReference type="GO" id="GO:0019028">
    <property type="term" value="C:viral capsid"/>
    <property type="evidence" value="ECO:0007669"/>
    <property type="project" value="UniProtKB-KW"/>
</dbReference>
<feature type="domain" description="Major capsid protein C-terminal" evidence="4">
    <location>
        <begin position="387"/>
        <end position="598"/>
    </location>
</feature>
<dbReference type="Pfam" id="PF16903">
    <property type="entry name" value="Capsid_N"/>
    <property type="match status" value="2"/>
</dbReference>
<evidence type="ECO:0000256" key="2">
    <source>
        <dbReference type="ARBA" id="ARBA00022561"/>
    </source>
</evidence>
<proteinExistence type="predicted"/>
<comment type="subcellular location">
    <subcellularLocation>
        <location evidence="1">Virion</location>
    </subcellularLocation>
</comment>
<evidence type="ECO:0000256" key="3">
    <source>
        <dbReference type="ARBA" id="ARBA00022844"/>
    </source>
</evidence>
<gene>
    <name evidence="6" type="ORF">Terrestrivirus3_43</name>
</gene>
<dbReference type="InterPro" id="IPR031654">
    <property type="entry name" value="Capsid_N"/>
</dbReference>
<dbReference type="InterPro" id="IPR007542">
    <property type="entry name" value="MCP_C"/>
</dbReference>
<reference evidence="6" key="1">
    <citation type="submission" date="2018-10" db="EMBL/GenBank/DDBJ databases">
        <title>Hidden diversity of soil giant viruses.</title>
        <authorList>
            <person name="Schulz F."/>
            <person name="Alteio L."/>
            <person name="Goudeau D."/>
            <person name="Ryan E.M."/>
            <person name="Malmstrom R.R."/>
            <person name="Blanchard J."/>
            <person name="Woyke T."/>
        </authorList>
    </citation>
    <scope>NUCLEOTIDE SEQUENCE</scope>
    <source>
        <strain evidence="6">TEV1</strain>
    </source>
</reference>
<dbReference type="InterPro" id="IPR038519">
    <property type="entry name" value="MCP_C_sf"/>
</dbReference>
<accession>A0A3G4ZMY5</accession>
<keyword evidence="2" id="KW-0167">Capsid protein</keyword>
<dbReference type="GO" id="GO:0005198">
    <property type="term" value="F:structural molecule activity"/>
    <property type="evidence" value="ECO:0007669"/>
    <property type="project" value="InterPro"/>
</dbReference>
<evidence type="ECO:0000259" key="5">
    <source>
        <dbReference type="Pfam" id="PF16903"/>
    </source>
</evidence>
<dbReference type="InterPro" id="IPR016112">
    <property type="entry name" value="VP_dsDNA_II"/>
</dbReference>
<dbReference type="Gene3D" id="2.70.9.10">
    <property type="entry name" value="Adenovirus Type 2 Hexon, domain 4"/>
    <property type="match status" value="2"/>
</dbReference>
<organism evidence="6">
    <name type="scientific">Terrestrivirus sp</name>
    <dbReference type="NCBI Taxonomy" id="2487775"/>
    <lineage>
        <taxon>Viruses</taxon>
        <taxon>Varidnaviria</taxon>
        <taxon>Bamfordvirae</taxon>
        <taxon>Nucleocytoviricota</taxon>
        <taxon>Megaviricetes</taxon>
        <taxon>Imitervirales</taxon>
        <taxon>Mimiviridae</taxon>
        <taxon>Klosneuvirinae</taxon>
    </lineage>
</organism>
<sequence length="602" mass="69635">MTGGLINIVSYGTQDIYLVGTPQISYFKVVYRRYTNFTTESVEVPFDDEVGFNIVSNKVIQPIGDLVNRVYLKIEIPEISFQRIVTQQQITEANNQYFIAQAEYKRWVAFMTVNANAYRAAIDVFNASNIVFSSEMVNAIIDVFNSYSTDPFVESAITYFSSNSPIWYIAPIQFNLLLIANSIANPQLYPKHLFKRTLDDAIIYSTQIQAYYENLVKVTYANRIDVANRNFKFAWVDKLGSSIIDHIQVDIGGEKIDKQYGEWLNIWYELAGKKDLNDIYDKMIGNVPELTTFDRTTKPAYTLTVPLQFWFNRFNGLALPLVALQYHEVTLTVKFKEFKQVAYIEDMSKYTDVNFRPSVNLDDLFEEYGYHINASLLIDYVYIDGLERRRFAQSSHEYLIDQLQVIDINDIDRDNIQIRLDFNNPCKEIIWVMQKNAYVNNANGFTKCRWDNYSSTVINEGLNTKAAALEFNGYTRIAKMDGNYFNYVQPYEYHSNTPSDGINVYSFCLRPEEQQPTGTCNFSRISKSFFSLWINPKMFIYYATDNIDTVVIVFQSITKTIYRRIVPVPTTPPLFTPVSFRIYTLNTNILRIMSGIGGTAYV</sequence>